<evidence type="ECO:0000313" key="1">
    <source>
        <dbReference type="EMBL" id="KKK88553.1"/>
    </source>
</evidence>
<feature type="non-terminal residue" evidence="1">
    <location>
        <position position="1"/>
    </location>
</feature>
<protein>
    <submittedName>
        <fullName evidence="1">Uncharacterized protein</fullName>
    </submittedName>
</protein>
<accession>A0A0F8Z478</accession>
<organism evidence="1">
    <name type="scientific">marine sediment metagenome</name>
    <dbReference type="NCBI Taxonomy" id="412755"/>
    <lineage>
        <taxon>unclassified sequences</taxon>
        <taxon>metagenomes</taxon>
        <taxon>ecological metagenomes</taxon>
    </lineage>
</organism>
<name>A0A0F8Z478_9ZZZZ</name>
<comment type="caution">
    <text evidence="1">The sequence shown here is derived from an EMBL/GenBank/DDBJ whole genome shotgun (WGS) entry which is preliminary data.</text>
</comment>
<gene>
    <name evidence="1" type="ORF">LCGC14_2742010</name>
</gene>
<dbReference type="EMBL" id="LAZR01049901">
    <property type="protein sequence ID" value="KKK88553.1"/>
    <property type="molecule type" value="Genomic_DNA"/>
</dbReference>
<reference evidence="1" key="1">
    <citation type="journal article" date="2015" name="Nature">
        <title>Complex archaea that bridge the gap between prokaryotes and eukaryotes.</title>
        <authorList>
            <person name="Spang A."/>
            <person name="Saw J.H."/>
            <person name="Jorgensen S.L."/>
            <person name="Zaremba-Niedzwiedzka K."/>
            <person name="Martijn J."/>
            <person name="Lind A.E."/>
            <person name="van Eijk R."/>
            <person name="Schleper C."/>
            <person name="Guy L."/>
            <person name="Ettema T.J."/>
        </authorList>
    </citation>
    <scope>NUCLEOTIDE SEQUENCE</scope>
</reference>
<sequence>VIVAAYPNSRVLVETDWLVSHLNDQNIVVDRLARASRSTRGVGGGVAP</sequence>
<proteinExistence type="predicted"/>
<dbReference type="AlphaFoldDB" id="A0A0F8Z478"/>